<dbReference type="AlphaFoldDB" id="W5W3N5"/>
<evidence type="ECO:0000256" key="1">
    <source>
        <dbReference type="ARBA" id="ARBA00022679"/>
    </source>
</evidence>
<evidence type="ECO:0000256" key="3">
    <source>
        <dbReference type="ARBA" id="ARBA00023012"/>
    </source>
</evidence>
<feature type="transmembrane region" description="Helical" evidence="4">
    <location>
        <begin position="47"/>
        <end position="66"/>
    </location>
</feature>
<dbReference type="InterPro" id="IPR050482">
    <property type="entry name" value="Sensor_HK_TwoCompSys"/>
</dbReference>
<dbReference type="Proteomes" id="UP000019225">
    <property type="component" value="Chromosome"/>
</dbReference>
<keyword evidence="7" id="KW-1185">Reference proteome</keyword>
<dbReference type="Gene3D" id="3.30.565.10">
    <property type="entry name" value="Histidine kinase-like ATPase, C-terminal domain"/>
    <property type="match status" value="1"/>
</dbReference>
<feature type="transmembrane region" description="Helical" evidence="4">
    <location>
        <begin position="97"/>
        <end position="127"/>
    </location>
</feature>
<dbReference type="GO" id="GO:0000155">
    <property type="term" value="F:phosphorelay sensor kinase activity"/>
    <property type="evidence" value="ECO:0007669"/>
    <property type="project" value="InterPro"/>
</dbReference>
<dbReference type="InterPro" id="IPR011712">
    <property type="entry name" value="Sig_transdc_His_kin_sub3_dim/P"/>
</dbReference>
<accession>W5W3N5</accession>
<dbReference type="PANTHER" id="PTHR24421:SF63">
    <property type="entry name" value="SENSOR HISTIDINE KINASE DESK"/>
    <property type="match status" value="1"/>
</dbReference>
<reference evidence="6 7" key="1">
    <citation type="journal article" date="2014" name="BMC Genomics">
        <title>Complete genome sequence of producer of the glycopeptide antibiotic Aculeximycin Kutzneria albida DSM 43870T, a representative of minor genus of Pseudonocardiaceae.</title>
        <authorList>
            <person name="Rebets Y."/>
            <person name="Tokovenko B."/>
            <person name="Lushchyk I."/>
            <person name="Ruckert C."/>
            <person name="Zaburannyi N."/>
            <person name="Bechthold A."/>
            <person name="Kalinowski J."/>
            <person name="Luzhetskyy A."/>
        </authorList>
    </citation>
    <scope>NUCLEOTIDE SEQUENCE [LARGE SCALE GENOMIC DNA]</scope>
    <source>
        <strain evidence="6">DSM 43870</strain>
    </source>
</reference>
<feature type="transmembrane region" description="Helical" evidence="4">
    <location>
        <begin position="139"/>
        <end position="156"/>
    </location>
</feature>
<evidence type="ECO:0000256" key="4">
    <source>
        <dbReference type="SAM" id="Phobius"/>
    </source>
</evidence>
<keyword evidence="2" id="KW-0418">Kinase</keyword>
<dbReference type="PANTHER" id="PTHR24421">
    <property type="entry name" value="NITRATE/NITRITE SENSOR PROTEIN NARX-RELATED"/>
    <property type="match status" value="1"/>
</dbReference>
<keyword evidence="4" id="KW-0812">Transmembrane</keyword>
<dbReference type="SUPFAM" id="SSF55874">
    <property type="entry name" value="ATPase domain of HSP90 chaperone/DNA topoisomerase II/histidine kinase"/>
    <property type="match status" value="1"/>
</dbReference>
<dbReference type="EMBL" id="CP007155">
    <property type="protein sequence ID" value="AHH95091.1"/>
    <property type="molecule type" value="Genomic_DNA"/>
</dbReference>
<proteinExistence type="predicted"/>
<evidence type="ECO:0000313" key="6">
    <source>
        <dbReference type="EMBL" id="AHH95091.1"/>
    </source>
</evidence>
<feature type="transmembrane region" description="Helical" evidence="4">
    <location>
        <begin position="73"/>
        <end position="91"/>
    </location>
</feature>
<name>W5W3N5_9PSEU</name>
<dbReference type="eggNOG" id="COG4585">
    <property type="taxonomic scope" value="Bacteria"/>
</dbReference>
<organism evidence="6 7">
    <name type="scientific">Kutzneria albida DSM 43870</name>
    <dbReference type="NCBI Taxonomy" id="1449976"/>
    <lineage>
        <taxon>Bacteria</taxon>
        <taxon>Bacillati</taxon>
        <taxon>Actinomycetota</taxon>
        <taxon>Actinomycetes</taxon>
        <taxon>Pseudonocardiales</taxon>
        <taxon>Pseudonocardiaceae</taxon>
        <taxon>Kutzneria</taxon>
    </lineage>
</organism>
<keyword evidence="1" id="KW-0808">Transferase</keyword>
<protein>
    <recommendedName>
        <fullName evidence="5">Signal transduction histidine kinase subgroup 3 dimerisation and phosphoacceptor domain-containing protein</fullName>
    </recommendedName>
</protein>
<gene>
    <name evidence="6" type="ORF">KALB_1720</name>
</gene>
<dbReference type="STRING" id="1449976.KALB_1720"/>
<dbReference type="Gene3D" id="1.20.5.1930">
    <property type="match status" value="1"/>
</dbReference>
<dbReference type="GO" id="GO:0016020">
    <property type="term" value="C:membrane"/>
    <property type="evidence" value="ECO:0007669"/>
    <property type="project" value="InterPro"/>
</dbReference>
<keyword evidence="4" id="KW-1133">Transmembrane helix</keyword>
<sequence>MLVRRRCRERRRNGGKALFTAVFSCVFLVWLIEPLQALAQLGAWSGFTVLLLYALCYPVGVASSFLSSPTLRAVLLAVMSVLGAAMVAVLGPGQSDLLVYLVAVAAVLFPNWVGTSLSGLVTLVAFVVSALRPEGGPSYGMLVLMIALTVGLSRFAQRNAALREANDEVARLAAAEERARVARDIHDVLGHSLTTVTVKLGLVRRLLETNPGAVDRLLAEVSDAEQLSRQALSEVRATLSGHRSATLTAEVAGARVALASAGINADLPRAVDNVTPAYQEPFAYALREGVTNVLRHSGATSCQVLLGESWLEVRDNGTVSAPTAAESRSRGGGTGLAGLAERMAAIGGQLDAGPLSGGGFLLRVSVPQEAVT</sequence>
<evidence type="ECO:0000313" key="7">
    <source>
        <dbReference type="Proteomes" id="UP000019225"/>
    </source>
</evidence>
<evidence type="ECO:0000259" key="5">
    <source>
        <dbReference type="Pfam" id="PF07730"/>
    </source>
</evidence>
<dbReference type="Pfam" id="PF07730">
    <property type="entry name" value="HisKA_3"/>
    <property type="match status" value="1"/>
</dbReference>
<dbReference type="GO" id="GO:0046983">
    <property type="term" value="F:protein dimerization activity"/>
    <property type="evidence" value="ECO:0007669"/>
    <property type="project" value="InterPro"/>
</dbReference>
<keyword evidence="3" id="KW-0902">Two-component regulatory system</keyword>
<dbReference type="InterPro" id="IPR036890">
    <property type="entry name" value="HATPase_C_sf"/>
</dbReference>
<dbReference type="KEGG" id="kal:KALB_1720"/>
<evidence type="ECO:0000256" key="2">
    <source>
        <dbReference type="ARBA" id="ARBA00022777"/>
    </source>
</evidence>
<feature type="domain" description="Signal transduction histidine kinase subgroup 3 dimerisation and phosphoacceptor" evidence="5">
    <location>
        <begin position="177"/>
        <end position="246"/>
    </location>
</feature>
<dbReference type="HOGENOM" id="CLU_000445_20_8_11"/>
<keyword evidence="4" id="KW-0472">Membrane</keyword>